<reference evidence="1" key="2">
    <citation type="journal article" date="2015" name="Fish Shellfish Immunol.">
        <title>Early steps in the European eel (Anguilla anguilla)-Vibrio vulnificus interaction in the gills: Role of the RtxA13 toxin.</title>
        <authorList>
            <person name="Callol A."/>
            <person name="Pajuelo D."/>
            <person name="Ebbesson L."/>
            <person name="Teles M."/>
            <person name="MacKenzie S."/>
            <person name="Amaro C."/>
        </authorList>
    </citation>
    <scope>NUCLEOTIDE SEQUENCE</scope>
</reference>
<dbReference type="EMBL" id="GBXM01019615">
    <property type="protein sequence ID" value="JAH88962.1"/>
    <property type="molecule type" value="Transcribed_RNA"/>
</dbReference>
<accession>A0A0E9WF39</accession>
<organism evidence="1">
    <name type="scientific">Anguilla anguilla</name>
    <name type="common">European freshwater eel</name>
    <name type="synonym">Muraena anguilla</name>
    <dbReference type="NCBI Taxonomy" id="7936"/>
    <lineage>
        <taxon>Eukaryota</taxon>
        <taxon>Metazoa</taxon>
        <taxon>Chordata</taxon>
        <taxon>Craniata</taxon>
        <taxon>Vertebrata</taxon>
        <taxon>Euteleostomi</taxon>
        <taxon>Actinopterygii</taxon>
        <taxon>Neopterygii</taxon>
        <taxon>Teleostei</taxon>
        <taxon>Anguilliformes</taxon>
        <taxon>Anguillidae</taxon>
        <taxon>Anguilla</taxon>
    </lineage>
</organism>
<dbReference type="AlphaFoldDB" id="A0A0E9WF39"/>
<reference evidence="1" key="1">
    <citation type="submission" date="2014-11" db="EMBL/GenBank/DDBJ databases">
        <authorList>
            <person name="Amaro Gonzalez C."/>
        </authorList>
    </citation>
    <scope>NUCLEOTIDE SEQUENCE</scope>
</reference>
<name>A0A0E9WF39_ANGAN</name>
<sequence>MTSIGTNHVQYESVFLKLHGEGFTGISSLQNKESLELRSFF</sequence>
<proteinExistence type="predicted"/>
<protein>
    <submittedName>
        <fullName evidence="1">Uncharacterized protein</fullName>
    </submittedName>
</protein>
<evidence type="ECO:0000313" key="1">
    <source>
        <dbReference type="EMBL" id="JAH88962.1"/>
    </source>
</evidence>